<organism evidence="4 5">
    <name type="scientific">Thermoclostridium stercorarium (strain ATCC 35414 / DSM 8532 / NCIMB 11754)</name>
    <name type="common">Clostridium stercorarium</name>
    <dbReference type="NCBI Taxonomy" id="1121335"/>
    <lineage>
        <taxon>Bacteria</taxon>
        <taxon>Bacillati</taxon>
        <taxon>Bacillota</taxon>
        <taxon>Clostridia</taxon>
        <taxon>Eubacteriales</taxon>
        <taxon>Oscillospiraceae</taxon>
        <taxon>Thermoclostridium</taxon>
    </lineage>
</organism>
<feature type="domain" description="M23ase beta-sheet core" evidence="3">
    <location>
        <begin position="217"/>
        <end position="315"/>
    </location>
</feature>
<dbReference type="PATRIC" id="fig|1121335.3.peg.80"/>
<keyword evidence="5" id="KW-1185">Reference proteome</keyword>
<dbReference type="eggNOG" id="COG0739">
    <property type="taxonomic scope" value="Bacteria"/>
</dbReference>
<keyword evidence="2" id="KW-0472">Membrane</keyword>
<reference evidence="4 5" key="1">
    <citation type="journal article" date="2013" name="Genome Announc.">
        <title>Complete genome sequence of Clostridium stercorarium subsp. stercorarium strain DSM 8532, a thermophilic degrader of plant cell wall fibers.</title>
        <authorList>
            <person name="Poehlein A."/>
            <person name="Zverlov V.V."/>
            <person name="Daniel R."/>
            <person name="Schwarz W.H."/>
            <person name="Liebl W."/>
        </authorList>
    </citation>
    <scope>NUCLEOTIDE SEQUENCE [LARGE SCALE GENOMIC DNA]</scope>
    <source>
        <strain evidence="5">ATCC 35414 / DSM 8532 / NCIMB 11754</strain>
    </source>
</reference>
<dbReference type="PANTHER" id="PTHR21666:SF270">
    <property type="entry name" value="MUREIN HYDROLASE ACTIVATOR ENVC"/>
    <property type="match status" value="1"/>
</dbReference>
<dbReference type="Proteomes" id="UP000011220">
    <property type="component" value="Chromosome"/>
</dbReference>
<dbReference type="KEGG" id="css:Cst_c00840"/>
<name>L7VGL6_THES1</name>
<dbReference type="EMBL" id="CP004044">
    <property type="protein sequence ID" value="AGC67115.1"/>
    <property type="molecule type" value="Genomic_DNA"/>
</dbReference>
<dbReference type="Gene3D" id="2.70.70.10">
    <property type="entry name" value="Glucose Permease (Domain IIA)"/>
    <property type="match status" value="1"/>
</dbReference>
<dbReference type="CDD" id="cd12797">
    <property type="entry name" value="M23_peptidase"/>
    <property type="match status" value="1"/>
</dbReference>
<dbReference type="GO" id="GO:0004222">
    <property type="term" value="F:metalloendopeptidase activity"/>
    <property type="evidence" value="ECO:0007669"/>
    <property type="project" value="TreeGrafter"/>
</dbReference>
<evidence type="ECO:0000313" key="4">
    <source>
        <dbReference type="EMBL" id="AGC67115.1"/>
    </source>
</evidence>
<dbReference type="Pfam" id="PF01551">
    <property type="entry name" value="Peptidase_M23"/>
    <property type="match status" value="1"/>
</dbReference>
<evidence type="ECO:0000256" key="2">
    <source>
        <dbReference type="SAM" id="Phobius"/>
    </source>
</evidence>
<feature type="region of interest" description="Disordered" evidence="1">
    <location>
        <begin position="104"/>
        <end position="131"/>
    </location>
</feature>
<protein>
    <submittedName>
        <fullName evidence="4">Peptidase M23</fullName>
    </submittedName>
</protein>
<dbReference type="STRING" id="1121335.Cst_c00840"/>
<evidence type="ECO:0000259" key="3">
    <source>
        <dbReference type="Pfam" id="PF01551"/>
    </source>
</evidence>
<dbReference type="InterPro" id="IPR016047">
    <property type="entry name" value="M23ase_b-sheet_dom"/>
</dbReference>
<dbReference type="KEGG" id="csd:Clst_0079"/>
<keyword evidence="2" id="KW-1133">Transmembrane helix</keyword>
<accession>L7VGL6</accession>
<evidence type="ECO:0000313" key="5">
    <source>
        <dbReference type="Proteomes" id="UP000011220"/>
    </source>
</evidence>
<evidence type="ECO:0000256" key="1">
    <source>
        <dbReference type="SAM" id="MobiDB-lite"/>
    </source>
</evidence>
<dbReference type="AlphaFoldDB" id="L7VGL6"/>
<dbReference type="PANTHER" id="PTHR21666">
    <property type="entry name" value="PEPTIDASE-RELATED"/>
    <property type="match status" value="1"/>
</dbReference>
<dbReference type="SUPFAM" id="SSF51261">
    <property type="entry name" value="Duplicated hybrid motif"/>
    <property type="match status" value="1"/>
</dbReference>
<feature type="transmembrane region" description="Helical" evidence="2">
    <location>
        <begin position="25"/>
        <end position="44"/>
    </location>
</feature>
<keyword evidence="2" id="KW-0812">Transmembrane</keyword>
<dbReference type="RefSeq" id="WP_015357812.1">
    <property type="nucleotide sequence ID" value="NC_020134.1"/>
</dbReference>
<feature type="region of interest" description="Disordered" evidence="1">
    <location>
        <begin position="148"/>
        <end position="176"/>
    </location>
</feature>
<dbReference type="InterPro" id="IPR050570">
    <property type="entry name" value="Cell_wall_metabolism_enzyme"/>
</dbReference>
<gene>
    <name evidence="4" type="ordered locus">Cst_c00840</name>
</gene>
<feature type="compositionally biased region" description="Polar residues" evidence="1">
    <location>
        <begin position="106"/>
        <end position="127"/>
    </location>
</feature>
<sequence length="324" mass="36263">MSQRGFYNDDKEWTRKIKEFFKESGFYLLVVIGLCVLAVGAVYFTTNHLITSPEQYDDDLVPNETSLDNENEDENYALADDETKDVDKSAIEQLQNPEKRFHYETGLNTTPETDSETDGNLVTGSNDNTEDRQQTALNEVETIAKPTITPTVAPTHAPLKPQEPENENRSEQSGDSQEVINLFGKKPTFILPVEGKIITDYAMDRLLYSKTLDEWRTHSGIDIEAPRGEAVKAVADGYIKEIKEDPCYGITIVIDHENGYKSIYSNLASANMVSVNQKVKAGDVISSVGNTAIFEIADPPHLHFEMYKDDKLIDPKTVLPFSGN</sequence>
<proteinExistence type="predicted"/>
<feature type="compositionally biased region" description="Basic and acidic residues" evidence="1">
    <location>
        <begin position="162"/>
        <end position="172"/>
    </location>
</feature>
<dbReference type="InterPro" id="IPR011055">
    <property type="entry name" value="Dup_hybrid_motif"/>
</dbReference>